<accession>A0A1I5N0W6</accession>
<dbReference type="Pfam" id="PF23439">
    <property type="entry name" value="DUF7124"/>
    <property type="match status" value="1"/>
</dbReference>
<feature type="domain" description="DUF7124" evidence="1">
    <location>
        <begin position="10"/>
        <end position="120"/>
    </location>
</feature>
<evidence type="ECO:0000259" key="1">
    <source>
        <dbReference type="Pfam" id="PF23439"/>
    </source>
</evidence>
<reference evidence="3" key="1">
    <citation type="submission" date="2016-10" db="EMBL/GenBank/DDBJ databases">
        <authorList>
            <person name="Varghese N."/>
            <person name="Submissions S."/>
        </authorList>
    </citation>
    <scope>NUCLEOTIDE SEQUENCE [LARGE SCALE GENOMIC DNA]</scope>
    <source>
        <strain evidence="3">CGMCC 1.10329</strain>
    </source>
</reference>
<organism evidence="2 3">
    <name type="scientific">Halolamina pelagica</name>
    <dbReference type="NCBI Taxonomy" id="699431"/>
    <lineage>
        <taxon>Archaea</taxon>
        <taxon>Methanobacteriati</taxon>
        <taxon>Methanobacteriota</taxon>
        <taxon>Stenosarchaea group</taxon>
        <taxon>Halobacteria</taxon>
        <taxon>Halobacteriales</taxon>
        <taxon>Haloferacaceae</taxon>
    </lineage>
</organism>
<evidence type="ECO:0000313" key="2">
    <source>
        <dbReference type="EMBL" id="SFP15434.1"/>
    </source>
</evidence>
<dbReference type="RefSeq" id="WP_074875244.1">
    <property type="nucleotide sequence ID" value="NZ_FOXI01000001.1"/>
</dbReference>
<dbReference type="Proteomes" id="UP000183769">
    <property type="component" value="Unassembled WGS sequence"/>
</dbReference>
<proteinExistence type="predicted"/>
<sequence length="147" mass="16054">MDSDDATGEMTLAFSLSALGRLADPAAAFGDAETWCRHIGVVDNDREGLEAAVADHDLRQEFDLADDEDIWLAMERIRASTATPRHVYVGATAADRRVAIQLGWEFVHVTDAAEKAGWRLDGEASTDGLFAGFRERVATWLSEIGDD</sequence>
<dbReference type="AlphaFoldDB" id="A0A1I5N0W6"/>
<keyword evidence="3" id="KW-1185">Reference proteome</keyword>
<dbReference type="InterPro" id="IPR055548">
    <property type="entry name" value="DUF7124"/>
</dbReference>
<gene>
    <name evidence="2" type="ORF">SAMN05216277_101502</name>
</gene>
<dbReference type="OrthoDB" id="221805at2157"/>
<dbReference type="EMBL" id="FOXI01000001">
    <property type="protein sequence ID" value="SFP15434.1"/>
    <property type="molecule type" value="Genomic_DNA"/>
</dbReference>
<evidence type="ECO:0000313" key="3">
    <source>
        <dbReference type="Proteomes" id="UP000183769"/>
    </source>
</evidence>
<name>A0A1I5N0W6_9EURY</name>
<protein>
    <recommendedName>
        <fullName evidence="1">DUF7124 domain-containing protein</fullName>
    </recommendedName>
</protein>